<protein>
    <submittedName>
        <fullName evidence="1">Uncharacterized protein</fullName>
    </submittedName>
</protein>
<comment type="caution">
    <text evidence="1">The sequence shown here is derived from an EMBL/GenBank/DDBJ whole genome shotgun (WGS) entry which is preliminary data.</text>
</comment>
<dbReference type="AlphaFoldDB" id="A0A080YXY2"/>
<name>A0A080YXY2_PHYNI</name>
<dbReference type="SUPFAM" id="SSF50978">
    <property type="entry name" value="WD40 repeat-like"/>
    <property type="match status" value="1"/>
</dbReference>
<dbReference type="Proteomes" id="UP000028582">
    <property type="component" value="Unassembled WGS sequence"/>
</dbReference>
<accession>A0A080YXY2</accession>
<dbReference type="InterPro" id="IPR036322">
    <property type="entry name" value="WD40_repeat_dom_sf"/>
</dbReference>
<evidence type="ECO:0000313" key="1">
    <source>
        <dbReference type="EMBL" id="ETO59243.1"/>
    </source>
</evidence>
<sequence>HRSDFFDARFHPQQALKAAKGRKAFCFQSNHSYKRESDNSIGISGADDGSISFWDRDKFDAPFRTEGYHQSAIRMLTLDSASPRYVFPGGNDAVVNRWNFRHDRIHRDPVEYERYSESSGSQISTHFGSLRASSSNGFSKGLGGLLPSCLDLS</sequence>
<dbReference type="Gene3D" id="2.130.10.10">
    <property type="entry name" value="YVTN repeat-like/Quinoprotein amine dehydrogenase"/>
    <property type="match status" value="1"/>
</dbReference>
<gene>
    <name evidence="1" type="ORF">F444_22383</name>
</gene>
<reference evidence="1 2" key="1">
    <citation type="submission" date="2013-11" db="EMBL/GenBank/DDBJ databases">
        <title>The Genome Sequence of Phytophthora parasitica P1976.</title>
        <authorList>
            <consortium name="The Broad Institute Genomics Platform"/>
            <person name="Russ C."/>
            <person name="Tyler B."/>
            <person name="Panabieres F."/>
            <person name="Shan W."/>
            <person name="Tripathy S."/>
            <person name="Grunwald N."/>
            <person name="Machado M."/>
            <person name="Johnson C.S."/>
            <person name="Walker B."/>
            <person name="Young S."/>
            <person name="Zeng Q."/>
            <person name="Gargeya S."/>
            <person name="Fitzgerald M."/>
            <person name="Haas B."/>
            <person name="Abouelleil A."/>
            <person name="Allen A.W."/>
            <person name="Alvarado L."/>
            <person name="Arachchi H.M."/>
            <person name="Berlin A.M."/>
            <person name="Chapman S.B."/>
            <person name="Gainer-Dewar J."/>
            <person name="Goldberg J."/>
            <person name="Griggs A."/>
            <person name="Gujja S."/>
            <person name="Hansen M."/>
            <person name="Howarth C."/>
            <person name="Imamovic A."/>
            <person name="Ireland A."/>
            <person name="Larimer J."/>
            <person name="McCowan C."/>
            <person name="Murphy C."/>
            <person name="Pearson M."/>
            <person name="Poon T.W."/>
            <person name="Priest M."/>
            <person name="Roberts A."/>
            <person name="Saif S."/>
            <person name="Shea T."/>
            <person name="Sisk P."/>
            <person name="Sykes S."/>
            <person name="Wortman J."/>
            <person name="Nusbaum C."/>
            <person name="Birren B."/>
        </authorList>
    </citation>
    <scope>NUCLEOTIDE SEQUENCE [LARGE SCALE GENOMIC DNA]</scope>
    <source>
        <strain evidence="1 2">P1976</strain>
    </source>
</reference>
<proteinExistence type="predicted"/>
<feature type="non-terminal residue" evidence="1">
    <location>
        <position position="1"/>
    </location>
</feature>
<dbReference type="InterPro" id="IPR015943">
    <property type="entry name" value="WD40/YVTN_repeat-like_dom_sf"/>
</dbReference>
<organism evidence="1 2">
    <name type="scientific">Phytophthora nicotianae P1976</name>
    <dbReference type="NCBI Taxonomy" id="1317066"/>
    <lineage>
        <taxon>Eukaryota</taxon>
        <taxon>Sar</taxon>
        <taxon>Stramenopiles</taxon>
        <taxon>Oomycota</taxon>
        <taxon>Peronosporomycetes</taxon>
        <taxon>Peronosporales</taxon>
        <taxon>Peronosporaceae</taxon>
        <taxon>Phytophthora</taxon>
    </lineage>
</organism>
<evidence type="ECO:0000313" key="2">
    <source>
        <dbReference type="Proteomes" id="UP000028582"/>
    </source>
</evidence>
<dbReference type="EMBL" id="ANJA01004222">
    <property type="protein sequence ID" value="ETO59243.1"/>
    <property type="molecule type" value="Genomic_DNA"/>
</dbReference>